<dbReference type="Gene3D" id="3.30.1330.40">
    <property type="entry name" value="RutC-like"/>
    <property type="match status" value="1"/>
</dbReference>
<dbReference type="InterPro" id="IPR006175">
    <property type="entry name" value="YjgF/YER057c/UK114"/>
</dbReference>
<gene>
    <name evidence="1" type="ORF">RM445_16015</name>
</gene>
<accession>A0ABU2NAQ6</accession>
<dbReference type="Proteomes" id="UP001183202">
    <property type="component" value="Unassembled WGS sequence"/>
</dbReference>
<comment type="caution">
    <text evidence="1">The sequence shown here is derived from an EMBL/GenBank/DDBJ whole genome shotgun (WGS) entry which is preliminary data.</text>
</comment>
<dbReference type="Pfam" id="PF01042">
    <property type="entry name" value="Ribonuc_L-PSP"/>
    <property type="match status" value="1"/>
</dbReference>
<reference evidence="2" key="1">
    <citation type="submission" date="2023-07" db="EMBL/GenBank/DDBJ databases">
        <title>30 novel species of actinomycetes from the DSMZ collection.</title>
        <authorList>
            <person name="Nouioui I."/>
        </authorList>
    </citation>
    <scope>NUCLEOTIDE SEQUENCE [LARGE SCALE GENOMIC DNA]</scope>
    <source>
        <strain evidence="2">DSM 45834</strain>
    </source>
</reference>
<dbReference type="EMBL" id="JAVREJ010000010">
    <property type="protein sequence ID" value="MDT0351036.1"/>
    <property type="molecule type" value="Genomic_DNA"/>
</dbReference>
<evidence type="ECO:0000313" key="1">
    <source>
        <dbReference type="EMBL" id="MDT0351036.1"/>
    </source>
</evidence>
<dbReference type="InterPro" id="IPR035959">
    <property type="entry name" value="RutC-like_sf"/>
</dbReference>
<dbReference type="SUPFAM" id="SSF55298">
    <property type="entry name" value="YjgF-like"/>
    <property type="match status" value="1"/>
</dbReference>
<dbReference type="PANTHER" id="PTHR43760">
    <property type="entry name" value="ENDORIBONUCLEASE-RELATED"/>
    <property type="match status" value="1"/>
</dbReference>
<sequence length="154" mass="15788">MSQRPAGRHVTLPEPLQPFGLYVPAVRTGNLVFLSGAGPVRSDGTLVTGRVGTGGGDLSPALARDAARLAGLRLLAALRAELGDLDRVERVVKLLGFVRCTPDFAGQPAVVDGCSELLVEVLGEAGRGARSAVGVAALPFGIPVEIEAVVQVGE</sequence>
<proteinExistence type="predicted"/>
<keyword evidence="2" id="KW-1185">Reference proteome</keyword>
<name>A0ABU2NAQ6_9PSEU</name>
<organism evidence="1 2">
    <name type="scientific">Pseudonocardia charpentierae</name>
    <dbReference type="NCBI Taxonomy" id="3075545"/>
    <lineage>
        <taxon>Bacteria</taxon>
        <taxon>Bacillati</taxon>
        <taxon>Actinomycetota</taxon>
        <taxon>Actinomycetes</taxon>
        <taxon>Pseudonocardiales</taxon>
        <taxon>Pseudonocardiaceae</taxon>
        <taxon>Pseudonocardia</taxon>
    </lineage>
</organism>
<dbReference type="CDD" id="cd02199">
    <property type="entry name" value="YjgF_YER057c_UK114_like_1"/>
    <property type="match status" value="1"/>
</dbReference>
<dbReference type="InterPro" id="IPR013813">
    <property type="entry name" value="Endoribo_LPSP/chorism_mut-like"/>
</dbReference>
<dbReference type="RefSeq" id="WP_311557146.1">
    <property type="nucleotide sequence ID" value="NZ_JAVREJ010000010.1"/>
</dbReference>
<evidence type="ECO:0000313" key="2">
    <source>
        <dbReference type="Proteomes" id="UP001183202"/>
    </source>
</evidence>
<dbReference type="PANTHER" id="PTHR43760:SF1">
    <property type="entry name" value="ENDORIBONUCLEASE L-PSP_CHORISMATE MUTASE-LIKE DOMAIN-CONTAINING PROTEIN"/>
    <property type="match status" value="1"/>
</dbReference>
<protein>
    <submittedName>
        <fullName evidence="1">RidA family protein</fullName>
    </submittedName>
</protein>